<sequence length="50" mass="5618">MKISRNFFDSIPQNSGEAKRSGAVFRDKSIDLRAYFGHDAIPVENTVKFG</sequence>
<keyword evidence="2" id="KW-1185">Reference proteome</keyword>
<dbReference type="Proteomes" id="UP000461162">
    <property type="component" value="Unassembled WGS sequence"/>
</dbReference>
<proteinExistence type="predicted"/>
<organism evidence="1 2">
    <name type="scientific">Pseudodesulfovibrio alkaliphilus</name>
    <dbReference type="NCBI Taxonomy" id="2661613"/>
    <lineage>
        <taxon>Bacteria</taxon>
        <taxon>Pseudomonadati</taxon>
        <taxon>Thermodesulfobacteriota</taxon>
        <taxon>Desulfovibrionia</taxon>
        <taxon>Desulfovibrionales</taxon>
        <taxon>Desulfovibrionaceae</taxon>
    </lineage>
</organism>
<dbReference type="EMBL" id="WODC01000004">
    <property type="protein sequence ID" value="MUM77580.1"/>
    <property type="molecule type" value="Genomic_DNA"/>
</dbReference>
<name>A0A7K1KNK1_9BACT</name>
<protein>
    <submittedName>
        <fullName evidence="1">Uncharacterized protein</fullName>
    </submittedName>
</protein>
<comment type="caution">
    <text evidence="1">The sequence shown here is derived from an EMBL/GenBank/DDBJ whole genome shotgun (WGS) entry which is preliminary data.</text>
</comment>
<evidence type="ECO:0000313" key="1">
    <source>
        <dbReference type="EMBL" id="MUM77580.1"/>
    </source>
</evidence>
<accession>A0A7K1KNK1</accession>
<gene>
    <name evidence="1" type="ORF">GKC30_08045</name>
</gene>
<dbReference type="RefSeq" id="WP_155933852.1">
    <property type="nucleotide sequence ID" value="NZ_WODC01000004.1"/>
</dbReference>
<reference evidence="1 2" key="1">
    <citation type="submission" date="2019-11" db="EMBL/GenBank/DDBJ databases">
        <title>Pseudodesulfovibrio alkaliphilus, sp. nov., an alkaliphilic sulfate-reducing bacteria from mud volcano of Taman peninsula, Russia.</title>
        <authorList>
            <person name="Frolova A."/>
            <person name="Merkel A.Y."/>
            <person name="Slobodkin A.I."/>
        </authorList>
    </citation>
    <scope>NUCLEOTIDE SEQUENCE [LARGE SCALE GENOMIC DNA]</scope>
    <source>
        <strain evidence="1 2">F-1</strain>
    </source>
</reference>
<evidence type="ECO:0000313" key="2">
    <source>
        <dbReference type="Proteomes" id="UP000461162"/>
    </source>
</evidence>
<dbReference type="AlphaFoldDB" id="A0A7K1KNK1"/>